<dbReference type="GO" id="GO:0005886">
    <property type="term" value="C:plasma membrane"/>
    <property type="evidence" value="ECO:0007669"/>
    <property type="project" value="UniProtKB-SubCell"/>
</dbReference>
<keyword evidence="10" id="KW-1185">Reference proteome</keyword>
<dbReference type="RefSeq" id="WP_185444456.1">
    <property type="nucleotide sequence ID" value="NZ_CP043661.1"/>
</dbReference>
<evidence type="ECO:0000256" key="1">
    <source>
        <dbReference type="ARBA" id="ARBA00004651"/>
    </source>
</evidence>
<dbReference type="InterPro" id="IPR036259">
    <property type="entry name" value="MFS_trans_sf"/>
</dbReference>
<feature type="transmembrane region" description="Helical" evidence="7">
    <location>
        <begin position="428"/>
        <end position="445"/>
    </location>
</feature>
<name>A0A7G6X732_9ACTN</name>
<evidence type="ECO:0000256" key="3">
    <source>
        <dbReference type="ARBA" id="ARBA00022475"/>
    </source>
</evidence>
<dbReference type="PANTHER" id="PTHR42718:SF39">
    <property type="entry name" value="ACTINORHODIN TRANSPORTER-RELATED"/>
    <property type="match status" value="1"/>
</dbReference>
<feature type="transmembrane region" description="Helical" evidence="7">
    <location>
        <begin position="323"/>
        <end position="346"/>
    </location>
</feature>
<feature type="transmembrane region" description="Helical" evidence="7">
    <location>
        <begin position="457"/>
        <end position="475"/>
    </location>
</feature>
<evidence type="ECO:0000313" key="9">
    <source>
        <dbReference type="EMBL" id="QNE22047.1"/>
    </source>
</evidence>
<evidence type="ECO:0000256" key="5">
    <source>
        <dbReference type="ARBA" id="ARBA00022989"/>
    </source>
</evidence>
<dbReference type="GO" id="GO:0022857">
    <property type="term" value="F:transmembrane transporter activity"/>
    <property type="evidence" value="ECO:0007669"/>
    <property type="project" value="InterPro"/>
</dbReference>
<sequence length="486" mass="51266">MSIVTTDRPQDPAPDRSTPATGTAYRWRWVVLGTVLLAEIMDLVDATIVNIAAPSIRAELGGSESALQWMLAGYTLAFAIGLITFGRLGDLVGRRRLFLIGAVGFTIASALCGFATSPEMLIGSRVAQGLLGAVMIPQGFAILKAVFPAEETGKAFGMFGPVMGLSAVAGPVVAGLLIRANLFDTGWRMIFFINVPLGILAVIGALRFMPELKTPGASRLDAAGVFLVSLASGLLIYPLVQGRELDWPAWSIAMMISSVPVFALFGRRERRSGNPVIDPSLFRSRGYVAGLGVITTFFLAMSGFMLVFNLFTQLGLHYSPLRAGFAMVPFSLGIAIGAPLSAGLLAPRFGRKALQLGIVVMTLATAGVWFTLRHYGDLTTVWNLVPATLAMGIGAGMVFAPLFDIILASIDDKAAGSASGVLTAMQQFGGAIGVAVIGTVFFQLIPAHQFLGATKTSTLVAVGLFVVSLLVTFALPKRAREDAPTH</sequence>
<dbReference type="PROSITE" id="PS50850">
    <property type="entry name" value="MFS"/>
    <property type="match status" value="1"/>
</dbReference>
<dbReference type="AlphaFoldDB" id="A0A7G6X732"/>
<keyword evidence="4 7" id="KW-0812">Transmembrane</keyword>
<reference evidence="9 10" key="2">
    <citation type="journal article" date="2020" name="Microbiol. Resour. Announc.">
        <title>Antarctic desert soil bacteria exhibit high novel natural product potential, evaluated through long-read genome sequencing and comparative genomics.</title>
        <authorList>
            <person name="Benaud N."/>
            <person name="Edwards R.J."/>
            <person name="Amos T.G."/>
            <person name="D'Agostino P.M."/>
            <person name="Gutierrez-Chavez C."/>
            <person name="Montgomery K."/>
            <person name="Nicetic I."/>
            <person name="Ferrari B.C."/>
        </authorList>
    </citation>
    <scope>NUCLEOTIDE SEQUENCE [LARGE SCALE GENOMIC DNA]</scope>
    <source>
        <strain evidence="9 10">SPB151</strain>
    </source>
</reference>
<evidence type="ECO:0000256" key="4">
    <source>
        <dbReference type="ARBA" id="ARBA00022692"/>
    </source>
</evidence>
<feature type="transmembrane region" description="Helical" evidence="7">
    <location>
        <begin position="353"/>
        <end position="372"/>
    </location>
</feature>
<dbReference type="InterPro" id="IPR020846">
    <property type="entry name" value="MFS_dom"/>
</dbReference>
<evidence type="ECO:0000313" key="10">
    <source>
        <dbReference type="Proteomes" id="UP000515563"/>
    </source>
</evidence>
<protein>
    <submittedName>
        <fullName evidence="9">MFS transporter</fullName>
    </submittedName>
</protein>
<dbReference type="SUPFAM" id="SSF103473">
    <property type="entry name" value="MFS general substrate transporter"/>
    <property type="match status" value="1"/>
</dbReference>
<gene>
    <name evidence="9" type="ORF">F1D05_34215</name>
</gene>
<evidence type="ECO:0000256" key="2">
    <source>
        <dbReference type="ARBA" id="ARBA00022448"/>
    </source>
</evidence>
<dbReference type="Gene3D" id="1.20.1250.20">
    <property type="entry name" value="MFS general substrate transporter like domains"/>
    <property type="match status" value="1"/>
</dbReference>
<reference evidence="10" key="1">
    <citation type="submission" date="2019-09" db="EMBL/GenBank/DDBJ databases">
        <title>Antimicrobial potential of Antarctic Bacteria.</title>
        <authorList>
            <person name="Benaud N."/>
            <person name="Edwards R.J."/>
            <person name="Ferrari B.C."/>
        </authorList>
    </citation>
    <scope>NUCLEOTIDE SEQUENCE [LARGE SCALE GENOMIC DNA]</scope>
    <source>
        <strain evidence="10">SPB151</strain>
    </source>
</reference>
<evidence type="ECO:0000259" key="8">
    <source>
        <dbReference type="PROSITE" id="PS50850"/>
    </source>
</evidence>
<dbReference type="Proteomes" id="UP000515563">
    <property type="component" value="Chromosome"/>
</dbReference>
<feature type="transmembrane region" description="Helical" evidence="7">
    <location>
        <begin position="155"/>
        <end position="178"/>
    </location>
</feature>
<keyword evidence="3" id="KW-1003">Cell membrane</keyword>
<dbReference type="NCBIfam" id="TIGR00711">
    <property type="entry name" value="efflux_EmrB"/>
    <property type="match status" value="1"/>
</dbReference>
<feature type="transmembrane region" description="Helical" evidence="7">
    <location>
        <begin position="122"/>
        <end position="143"/>
    </location>
</feature>
<feature type="transmembrane region" description="Helical" evidence="7">
    <location>
        <begin position="66"/>
        <end position="85"/>
    </location>
</feature>
<feature type="transmembrane region" description="Helical" evidence="7">
    <location>
        <begin position="220"/>
        <end position="241"/>
    </location>
</feature>
<feature type="transmembrane region" description="Helical" evidence="7">
    <location>
        <begin position="247"/>
        <end position="266"/>
    </location>
</feature>
<feature type="transmembrane region" description="Helical" evidence="7">
    <location>
        <begin position="190"/>
        <end position="208"/>
    </location>
</feature>
<dbReference type="Pfam" id="PF07690">
    <property type="entry name" value="MFS_1"/>
    <property type="match status" value="1"/>
</dbReference>
<dbReference type="Gene3D" id="1.20.1720.10">
    <property type="entry name" value="Multidrug resistance protein D"/>
    <property type="match status" value="1"/>
</dbReference>
<feature type="transmembrane region" description="Helical" evidence="7">
    <location>
        <begin position="287"/>
        <end position="311"/>
    </location>
</feature>
<dbReference type="KEGG" id="kqi:F1D05_34215"/>
<feature type="transmembrane region" description="Helical" evidence="7">
    <location>
        <begin position="384"/>
        <end position="407"/>
    </location>
</feature>
<dbReference type="EMBL" id="CP043661">
    <property type="protein sequence ID" value="QNE22047.1"/>
    <property type="molecule type" value="Genomic_DNA"/>
</dbReference>
<organism evidence="9 10">
    <name type="scientific">Kribbella qitaiheensis</name>
    <dbReference type="NCBI Taxonomy" id="1544730"/>
    <lineage>
        <taxon>Bacteria</taxon>
        <taxon>Bacillati</taxon>
        <taxon>Actinomycetota</taxon>
        <taxon>Actinomycetes</taxon>
        <taxon>Propionibacteriales</taxon>
        <taxon>Kribbellaceae</taxon>
        <taxon>Kribbella</taxon>
    </lineage>
</organism>
<evidence type="ECO:0000256" key="7">
    <source>
        <dbReference type="SAM" id="Phobius"/>
    </source>
</evidence>
<evidence type="ECO:0000256" key="6">
    <source>
        <dbReference type="ARBA" id="ARBA00023136"/>
    </source>
</evidence>
<feature type="transmembrane region" description="Helical" evidence="7">
    <location>
        <begin position="97"/>
        <end position="116"/>
    </location>
</feature>
<comment type="subcellular location">
    <subcellularLocation>
        <location evidence="1">Cell membrane</location>
        <topology evidence="1">Multi-pass membrane protein</topology>
    </subcellularLocation>
</comment>
<feature type="domain" description="Major facilitator superfamily (MFS) profile" evidence="8">
    <location>
        <begin position="31"/>
        <end position="480"/>
    </location>
</feature>
<proteinExistence type="predicted"/>
<dbReference type="PANTHER" id="PTHR42718">
    <property type="entry name" value="MAJOR FACILITATOR SUPERFAMILY MULTIDRUG TRANSPORTER MFSC"/>
    <property type="match status" value="1"/>
</dbReference>
<accession>A0A7G6X732</accession>
<keyword evidence="6 7" id="KW-0472">Membrane</keyword>
<keyword evidence="2" id="KW-0813">Transport</keyword>
<dbReference type="InterPro" id="IPR011701">
    <property type="entry name" value="MFS"/>
</dbReference>
<dbReference type="InterPro" id="IPR004638">
    <property type="entry name" value="EmrB-like"/>
</dbReference>
<dbReference type="CDD" id="cd17321">
    <property type="entry name" value="MFS_MMR_MDR_like"/>
    <property type="match status" value="1"/>
</dbReference>
<keyword evidence="5 7" id="KW-1133">Transmembrane helix</keyword>